<protein>
    <submittedName>
        <fullName evidence="4">D-alanyl-D-alanine carboxypeptidase family protein</fullName>
    </submittedName>
</protein>
<feature type="region of interest" description="Disordered" evidence="1">
    <location>
        <begin position="1"/>
        <end position="113"/>
    </location>
</feature>
<name>A0A4Y9JG37_9STRE</name>
<gene>
    <name evidence="4" type="ORF">E4T82_01330</name>
</gene>
<evidence type="ECO:0000313" key="4">
    <source>
        <dbReference type="EMBL" id="TFU98979.1"/>
    </source>
</evidence>
<dbReference type="InterPro" id="IPR043708">
    <property type="entry name" value="DUF5648"/>
</dbReference>
<dbReference type="AlphaFoldDB" id="A0A4Y9JG37"/>
<dbReference type="STRING" id="1432788.BU202_01370"/>
<dbReference type="SUPFAM" id="SSF55166">
    <property type="entry name" value="Hedgehog/DD-peptidase"/>
    <property type="match status" value="1"/>
</dbReference>
<feature type="domain" description="D-alanyl-D-alanine carboxypeptidase-like core" evidence="2">
    <location>
        <begin position="311"/>
        <end position="428"/>
    </location>
</feature>
<dbReference type="GO" id="GO:0004180">
    <property type="term" value="F:carboxypeptidase activity"/>
    <property type="evidence" value="ECO:0007669"/>
    <property type="project" value="UniProtKB-KW"/>
</dbReference>
<dbReference type="GO" id="GO:0006508">
    <property type="term" value="P:proteolysis"/>
    <property type="evidence" value="ECO:0007669"/>
    <property type="project" value="InterPro"/>
</dbReference>
<dbReference type="PANTHER" id="PTHR34385">
    <property type="entry name" value="D-ALANYL-D-ALANINE CARBOXYPEPTIDASE"/>
    <property type="match status" value="1"/>
</dbReference>
<dbReference type="PANTHER" id="PTHR34385:SF1">
    <property type="entry name" value="PEPTIDOGLYCAN L-ALANYL-D-GLUTAMATE ENDOPEPTIDASE CWLK"/>
    <property type="match status" value="1"/>
</dbReference>
<dbReference type="InterPro" id="IPR003709">
    <property type="entry name" value="VanY-like_core_dom"/>
</dbReference>
<proteinExistence type="predicted"/>
<dbReference type="InterPro" id="IPR052179">
    <property type="entry name" value="DD-CPase-like"/>
</dbReference>
<feature type="compositionally biased region" description="Polar residues" evidence="1">
    <location>
        <begin position="97"/>
        <end position="113"/>
    </location>
</feature>
<dbReference type="RefSeq" id="WP_135181159.1">
    <property type="nucleotide sequence ID" value="NZ_SPPD01000001.1"/>
</dbReference>
<dbReference type="Proteomes" id="UP000297253">
    <property type="component" value="Unassembled WGS sequence"/>
</dbReference>
<feature type="compositionally biased region" description="Polar residues" evidence="1">
    <location>
        <begin position="46"/>
        <end position="57"/>
    </location>
</feature>
<evidence type="ECO:0000259" key="3">
    <source>
        <dbReference type="Pfam" id="PF18885"/>
    </source>
</evidence>
<accession>A0A4Y9JG37</accession>
<keyword evidence="4" id="KW-0378">Hydrolase</keyword>
<reference evidence="4 5" key="1">
    <citation type="submission" date="2019-03" db="EMBL/GenBank/DDBJ databases">
        <title>Diversity of the mouse oral microbiome.</title>
        <authorList>
            <person name="Joseph S."/>
            <person name="Aduse-Opoku J."/>
            <person name="Curtis M."/>
            <person name="Wade W."/>
            <person name="Hashim A."/>
        </authorList>
    </citation>
    <scope>NUCLEOTIDE SEQUENCE [LARGE SCALE GENOMIC DNA]</scope>
    <source>
        <strain evidence="4 5">WM131</strain>
    </source>
</reference>
<dbReference type="Pfam" id="PF18885">
    <property type="entry name" value="DUF5648"/>
    <property type="match status" value="1"/>
</dbReference>
<dbReference type="CDD" id="cd14852">
    <property type="entry name" value="LD-carboxypeptidase"/>
    <property type="match status" value="1"/>
</dbReference>
<dbReference type="Gene3D" id="3.30.1380.10">
    <property type="match status" value="1"/>
</dbReference>
<keyword evidence="4" id="KW-0645">Protease</keyword>
<evidence type="ECO:0000313" key="5">
    <source>
        <dbReference type="Proteomes" id="UP000297253"/>
    </source>
</evidence>
<feature type="domain" description="DUF5648" evidence="3">
    <location>
        <begin position="127"/>
        <end position="258"/>
    </location>
</feature>
<dbReference type="Pfam" id="PF02557">
    <property type="entry name" value="VanY"/>
    <property type="match status" value="1"/>
</dbReference>
<dbReference type="InterPro" id="IPR058193">
    <property type="entry name" value="VanY/YodJ_core_dom"/>
</dbReference>
<feature type="compositionally biased region" description="Polar residues" evidence="1">
    <location>
        <begin position="1"/>
        <end position="20"/>
    </location>
</feature>
<dbReference type="OrthoDB" id="9792074at2"/>
<feature type="compositionally biased region" description="Low complexity" evidence="1">
    <location>
        <begin position="65"/>
        <end position="90"/>
    </location>
</feature>
<comment type="caution">
    <text evidence="4">The sequence shown here is derived from an EMBL/GenBank/DDBJ whole genome shotgun (WGS) entry which is preliminary data.</text>
</comment>
<dbReference type="EMBL" id="SPPD01000001">
    <property type="protein sequence ID" value="TFU98979.1"/>
    <property type="molecule type" value="Genomic_DNA"/>
</dbReference>
<organism evidence="4 5">
    <name type="scientific">Streptococcus cuniculi</name>
    <dbReference type="NCBI Taxonomy" id="1432788"/>
    <lineage>
        <taxon>Bacteria</taxon>
        <taxon>Bacillati</taxon>
        <taxon>Bacillota</taxon>
        <taxon>Bacilli</taxon>
        <taxon>Lactobacillales</taxon>
        <taxon>Streptococcaceae</taxon>
        <taxon>Streptococcus</taxon>
    </lineage>
</organism>
<dbReference type="InterPro" id="IPR009045">
    <property type="entry name" value="Zn_M74/Hedgehog-like"/>
</dbReference>
<evidence type="ECO:0000259" key="2">
    <source>
        <dbReference type="Pfam" id="PF02557"/>
    </source>
</evidence>
<keyword evidence="4" id="KW-0121">Carboxypeptidase</keyword>
<evidence type="ECO:0000256" key="1">
    <source>
        <dbReference type="SAM" id="MobiDB-lite"/>
    </source>
</evidence>
<sequence length="451" mass="50646">METPNRNLDTISSTPSSTTKEGVLVRKEDSGSTISSGTEVGKVLSDESNTAEPSTSIEKPEFIDTSNSSLNTISSSPSISSSTTEEGGSASEEDNDSTIPSKTDSVLTIENNKDQSVQEVESMKLIPIYCLYNDTNGEHLYTVDANEKDVLYHQHDWGYEGVAWYAPASGRAVYRLYNPSLRNHLYTMDTNEVRVLTRYHGWQSDNNGRPVFYSGGAVPIYRLYNDGLRGLHHWTTDKNEYVVLPRHGWKQEGTTFYASQIGEPIQTQYASKLIYNGQFYSVRGKYGRMIIVNKKHPLRSDYHPGEDATAGVQVRKLIGDMQKLGFPISSSYSGFRSYSDQTQLYQNFVRANGQAVADRFAARPGYSEHQTGLAFDILNSQGGSLTDASVRWMHANLHRYGFILRYKQGKEHVTGYQYESWHIRYVGKEAEDIYRSGLTLEEYFGIPGGGY</sequence>